<protein>
    <submittedName>
        <fullName evidence="1">Uncharacterized protein DUF4259</fullName>
    </submittedName>
</protein>
<dbReference type="InterPro" id="IPR025355">
    <property type="entry name" value="DUF4259"/>
</dbReference>
<reference evidence="1 2" key="1">
    <citation type="submission" date="2018-08" db="EMBL/GenBank/DDBJ databases">
        <title>Genomic Encyclopedia of Type Strains, Phase IV (KMG-IV): sequencing the most valuable type-strain genomes for metagenomic binning, comparative biology and taxonomic classification.</title>
        <authorList>
            <person name="Goeker M."/>
        </authorList>
    </citation>
    <scope>NUCLEOTIDE SEQUENCE [LARGE SCALE GENOMIC DNA]</scope>
    <source>
        <strain evidence="1 2">DSM 23923</strain>
    </source>
</reference>
<dbReference type="Proteomes" id="UP000256388">
    <property type="component" value="Unassembled WGS sequence"/>
</dbReference>
<dbReference type="RefSeq" id="WP_116224344.1">
    <property type="nucleotide sequence ID" value="NZ_AP018437.1"/>
</dbReference>
<name>A0A347ZSE5_9CHLR</name>
<dbReference type="EMBL" id="QUMS01000001">
    <property type="protein sequence ID" value="REG11209.1"/>
    <property type="molecule type" value="Genomic_DNA"/>
</dbReference>
<evidence type="ECO:0000313" key="1">
    <source>
        <dbReference type="EMBL" id="REG11209.1"/>
    </source>
</evidence>
<dbReference type="OrthoDB" id="191350at2"/>
<dbReference type="Pfam" id="PF14078">
    <property type="entry name" value="DUF4259"/>
    <property type="match status" value="1"/>
</dbReference>
<dbReference type="AlphaFoldDB" id="A0A347ZSE5"/>
<gene>
    <name evidence="1" type="ORF">DFR64_1086</name>
</gene>
<keyword evidence="2" id="KW-1185">Reference proteome</keyword>
<comment type="caution">
    <text evidence="1">The sequence shown here is derived from an EMBL/GenBank/DDBJ whole genome shotgun (WGS) entry which is preliminary data.</text>
</comment>
<proteinExistence type="predicted"/>
<accession>A0A347ZSE5</accession>
<evidence type="ECO:0000313" key="2">
    <source>
        <dbReference type="Proteomes" id="UP000256388"/>
    </source>
</evidence>
<sequence length="132" mass="14697">MAEWGPGIYENDDAMDWIYDLLDSGGLSRVKHALDVVLQDDVEDLEAADCRIALAAADLVAALDGDINPNLPQEAEEWLTLVNKSASGLRGKAEEVVREIQEFSVLRAKYQDKGKLDDWEKVITALLKRLEL</sequence>
<organism evidence="1 2">
    <name type="scientific">Pelolinea submarina</name>
    <dbReference type="NCBI Taxonomy" id="913107"/>
    <lineage>
        <taxon>Bacteria</taxon>
        <taxon>Bacillati</taxon>
        <taxon>Chloroflexota</taxon>
        <taxon>Anaerolineae</taxon>
        <taxon>Anaerolineales</taxon>
        <taxon>Anaerolineaceae</taxon>
        <taxon>Pelolinea</taxon>
    </lineage>
</organism>